<protein>
    <submittedName>
        <fullName evidence="1">Unnamed protein product</fullName>
    </submittedName>
</protein>
<evidence type="ECO:0000313" key="1">
    <source>
        <dbReference type="EMBL" id="GME70775.1"/>
    </source>
</evidence>
<keyword evidence="2" id="KW-1185">Reference proteome</keyword>
<organism evidence="1 2">
    <name type="scientific">Ambrosiozyma monospora</name>
    <name type="common">Yeast</name>
    <name type="synonym">Endomycopsis monosporus</name>
    <dbReference type="NCBI Taxonomy" id="43982"/>
    <lineage>
        <taxon>Eukaryota</taxon>
        <taxon>Fungi</taxon>
        <taxon>Dikarya</taxon>
        <taxon>Ascomycota</taxon>
        <taxon>Saccharomycotina</taxon>
        <taxon>Pichiomycetes</taxon>
        <taxon>Pichiales</taxon>
        <taxon>Pichiaceae</taxon>
        <taxon>Ambrosiozyma</taxon>
    </lineage>
</organism>
<reference evidence="1" key="1">
    <citation type="submission" date="2023-04" db="EMBL/GenBank/DDBJ databases">
        <title>Ambrosiozyma monospora NBRC 10751.</title>
        <authorList>
            <person name="Ichikawa N."/>
            <person name="Sato H."/>
            <person name="Tonouchi N."/>
        </authorList>
    </citation>
    <scope>NUCLEOTIDE SEQUENCE</scope>
    <source>
        <strain evidence="1">NBRC 10751</strain>
    </source>
</reference>
<name>A0ACB5SRJ5_AMBMO</name>
<comment type="caution">
    <text evidence="1">The sequence shown here is derived from an EMBL/GenBank/DDBJ whole genome shotgun (WGS) entry which is preliminary data.</text>
</comment>
<sequence>MIFCILSSSQHGAIPGLTAPNSISGETNSSVSILSSTTTLTSSTMDSRIFEFTMRDAPNHAATIGELVADCDAARWCTKFIKRLQVIAPNAFDAQGKMHTWANTDGYLRRIAAEIIIESIKMGSGYTEDDMKATSLFSTT</sequence>
<gene>
    <name evidence="1" type="ORF">Amon02_000033300</name>
</gene>
<dbReference type="Proteomes" id="UP001165064">
    <property type="component" value="Unassembled WGS sequence"/>
</dbReference>
<proteinExistence type="predicted"/>
<evidence type="ECO:0000313" key="2">
    <source>
        <dbReference type="Proteomes" id="UP001165064"/>
    </source>
</evidence>
<accession>A0ACB5SRJ5</accession>
<dbReference type="EMBL" id="BSXS01000092">
    <property type="protein sequence ID" value="GME70775.1"/>
    <property type="molecule type" value="Genomic_DNA"/>
</dbReference>